<keyword evidence="8" id="KW-1185">Reference proteome</keyword>
<dbReference type="GeneID" id="5427964"/>
<feature type="transmembrane region" description="Helical" evidence="6">
    <location>
        <begin position="74"/>
        <end position="95"/>
    </location>
</feature>
<evidence type="ECO:0000313" key="8">
    <source>
        <dbReference type="Proteomes" id="UP000001798"/>
    </source>
</evidence>
<evidence type="ECO:0000256" key="5">
    <source>
        <dbReference type="ARBA" id="ARBA00023136"/>
    </source>
</evidence>
<feature type="transmembrane region" description="Helical" evidence="6">
    <location>
        <begin position="163"/>
        <end position="184"/>
    </location>
</feature>
<evidence type="ECO:0000256" key="4">
    <source>
        <dbReference type="ARBA" id="ARBA00022989"/>
    </source>
</evidence>
<evidence type="ECO:0000256" key="1">
    <source>
        <dbReference type="ARBA" id="ARBA00004141"/>
    </source>
</evidence>
<sequence>MVDKIRSRDVESGCLKDIDTEQSLRGYSIHVVQQSFGSKIGSPTALAIGAFATTLTTLSCALMGFRGLSNTDVFVANFNFCAGIGMVISAQWELIRGNSYGYTVLSAFGLFYAGFGALDIPFLGITAAYGNDTVQYNNALGFFVLLWSVFNLFFLIGSLPINLVYIAIFFFVQLAFTLVSASYFCAADGNVTTAAVLKKIAGAFAFIAGMFGYYTVGHLMCQEALFFDFPMGDTSRFFRRKLNDQRPVPQHHEKESQA</sequence>
<dbReference type="AlphaFoldDB" id="A0A384JZZ4"/>
<name>A0A384JZZ4_BOTFB</name>
<keyword evidence="4 6" id="KW-1133">Transmembrane helix</keyword>
<feature type="transmembrane region" description="Helical" evidence="6">
    <location>
        <begin position="136"/>
        <end position="156"/>
    </location>
</feature>
<dbReference type="PANTHER" id="PTHR31123">
    <property type="entry name" value="ACCUMULATION OF DYADS PROTEIN 2-RELATED"/>
    <property type="match status" value="1"/>
</dbReference>
<keyword evidence="5 6" id="KW-0472">Membrane</keyword>
<dbReference type="Proteomes" id="UP000001798">
    <property type="component" value="Chromosome 13"/>
</dbReference>
<feature type="transmembrane region" description="Helical" evidence="6">
    <location>
        <begin position="196"/>
        <end position="216"/>
    </location>
</feature>
<dbReference type="GO" id="GO:0005886">
    <property type="term" value="C:plasma membrane"/>
    <property type="evidence" value="ECO:0007669"/>
    <property type="project" value="TreeGrafter"/>
</dbReference>
<dbReference type="InterPro" id="IPR000791">
    <property type="entry name" value="Gpr1/Fun34/SatP-like"/>
</dbReference>
<comment type="subcellular location">
    <subcellularLocation>
        <location evidence="1">Membrane</location>
        <topology evidence="1">Multi-pass membrane protein</topology>
    </subcellularLocation>
</comment>
<feature type="transmembrane region" description="Helical" evidence="6">
    <location>
        <begin position="45"/>
        <end position="68"/>
    </location>
</feature>
<gene>
    <name evidence="7" type="ORF">BCIN_13g00180</name>
</gene>
<evidence type="ECO:0000256" key="3">
    <source>
        <dbReference type="ARBA" id="ARBA00022692"/>
    </source>
</evidence>
<dbReference type="OrthoDB" id="3648309at2759"/>
<dbReference type="RefSeq" id="XP_024552414.1">
    <property type="nucleotide sequence ID" value="XM_024696601.1"/>
</dbReference>
<reference evidence="7 8" key="3">
    <citation type="journal article" date="2017" name="Mol. Plant Pathol.">
        <title>A gapless genome sequence of the fungus Botrytis cinerea.</title>
        <authorList>
            <person name="Van Kan J.A."/>
            <person name="Stassen J.H."/>
            <person name="Mosbach A."/>
            <person name="Van Der Lee T.A."/>
            <person name="Faino L."/>
            <person name="Farmer A.D."/>
            <person name="Papasotiriou D.G."/>
            <person name="Zhou S."/>
            <person name="Seidl M.F."/>
            <person name="Cottam E."/>
            <person name="Edel D."/>
            <person name="Hahn M."/>
            <person name="Schwartz D.C."/>
            <person name="Dietrich R.A."/>
            <person name="Widdison S."/>
            <person name="Scalliet G."/>
        </authorList>
    </citation>
    <scope>NUCLEOTIDE SEQUENCE [LARGE SCALE GENOMIC DNA]</scope>
    <source>
        <strain evidence="7 8">B05.10</strain>
    </source>
</reference>
<evidence type="ECO:0000256" key="6">
    <source>
        <dbReference type="SAM" id="Phobius"/>
    </source>
</evidence>
<dbReference type="GO" id="GO:0015123">
    <property type="term" value="F:acetate transmembrane transporter activity"/>
    <property type="evidence" value="ECO:0007669"/>
    <property type="project" value="TreeGrafter"/>
</dbReference>
<organism evidence="7 8">
    <name type="scientific">Botryotinia fuckeliana (strain B05.10)</name>
    <name type="common">Noble rot fungus</name>
    <name type="synonym">Botrytis cinerea</name>
    <dbReference type="NCBI Taxonomy" id="332648"/>
    <lineage>
        <taxon>Eukaryota</taxon>
        <taxon>Fungi</taxon>
        <taxon>Dikarya</taxon>
        <taxon>Ascomycota</taxon>
        <taxon>Pezizomycotina</taxon>
        <taxon>Leotiomycetes</taxon>
        <taxon>Helotiales</taxon>
        <taxon>Sclerotiniaceae</taxon>
        <taxon>Botrytis</taxon>
    </lineage>
</organism>
<proteinExistence type="inferred from homology"/>
<dbReference type="VEuPathDB" id="FungiDB:Bcin13g00180"/>
<dbReference type="KEGG" id="bfu:BCIN_13g00180"/>
<protein>
    <recommendedName>
        <fullName evidence="9">Acetate transporter protein patA</fullName>
    </recommendedName>
</protein>
<dbReference type="EMBL" id="CP009817">
    <property type="protein sequence ID" value="ATZ56169.1"/>
    <property type="molecule type" value="Genomic_DNA"/>
</dbReference>
<reference evidence="7 8" key="2">
    <citation type="journal article" date="2012" name="Eukaryot. Cell">
        <title>Genome update of Botrytis cinerea strains B05.10 and T4.</title>
        <authorList>
            <person name="Staats M."/>
            <person name="van Kan J.A."/>
        </authorList>
    </citation>
    <scope>NUCLEOTIDE SEQUENCE [LARGE SCALE GENOMIC DNA]</scope>
    <source>
        <strain evidence="7 8">B05.10</strain>
    </source>
</reference>
<evidence type="ECO:0000256" key="2">
    <source>
        <dbReference type="ARBA" id="ARBA00005587"/>
    </source>
</evidence>
<accession>A0A384JZZ4</accession>
<dbReference type="InterPro" id="IPR051633">
    <property type="entry name" value="AceTr"/>
</dbReference>
<comment type="similarity">
    <text evidence="2">Belongs to the acetate uptake transporter (AceTr) (TC 2.A.96) family.</text>
</comment>
<evidence type="ECO:0008006" key="9">
    <source>
        <dbReference type="Google" id="ProtNLM"/>
    </source>
</evidence>
<evidence type="ECO:0000313" key="7">
    <source>
        <dbReference type="EMBL" id="ATZ56169.1"/>
    </source>
</evidence>
<keyword evidence="3 6" id="KW-0812">Transmembrane</keyword>
<dbReference type="PANTHER" id="PTHR31123:SF7">
    <property type="entry name" value="MARVEL DOMAIN-CONTAINING PROTEIN"/>
    <property type="match status" value="1"/>
</dbReference>
<feature type="transmembrane region" description="Helical" evidence="6">
    <location>
        <begin position="107"/>
        <end position="130"/>
    </location>
</feature>
<reference evidence="7 8" key="1">
    <citation type="journal article" date="2011" name="PLoS Genet.">
        <title>Genomic analysis of the necrotrophic fungal pathogens Sclerotinia sclerotiorum and Botrytis cinerea.</title>
        <authorList>
            <person name="Amselem J."/>
            <person name="Cuomo C.A."/>
            <person name="van Kan J.A."/>
            <person name="Viaud M."/>
            <person name="Benito E.P."/>
            <person name="Couloux A."/>
            <person name="Coutinho P.M."/>
            <person name="de Vries R.P."/>
            <person name="Dyer P.S."/>
            <person name="Fillinger S."/>
            <person name="Fournier E."/>
            <person name="Gout L."/>
            <person name="Hahn M."/>
            <person name="Kohn L."/>
            <person name="Lapalu N."/>
            <person name="Plummer K.M."/>
            <person name="Pradier J.M."/>
            <person name="Quevillon E."/>
            <person name="Sharon A."/>
            <person name="Simon A."/>
            <person name="ten Have A."/>
            <person name="Tudzynski B."/>
            <person name="Tudzynski P."/>
            <person name="Wincker P."/>
            <person name="Andrew M."/>
            <person name="Anthouard V."/>
            <person name="Beever R.E."/>
            <person name="Beffa R."/>
            <person name="Benoit I."/>
            <person name="Bouzid O."/>
            <person name="Brault B."/>
            <person name="Chen Z."/>
            <person name="Choquer M."/>
            <person name="Collemare J."/>
            <person name="Cotton P."/>
            <person name="Danchin E.G."/>
            <person name="Da Silva C."/>
            <person name="Gautier A."/>
            <person name="Giraud C."/>
            <person name="Giraud T."/>
            <person name="Gonzalez C."/>
            <person name="Grossetete S."/>
            <person name="Guldener U."/>
            <person name="Henrissat B."/>
            <person name="Howlett B.J."/>
            <person name="Kodira C."/>
            <person name="Kretschmer M."/>
            <person name="Lappartient A."/>
            <person name="Leroch M."/>
            <person name="Levis C."/>
            <person name="Mauceli E."/>
            <person name="Neuveglise C."/>
            <person name="Oeser B."/>
            <person name="Pearson M."/>
            <person name="Poulain J."/>
            <person name="Poussereau N."/>
            <person name="Quesneville H."/>
            <person name="Rascle C."/>
            <person name="Schumacher J."/>
            <person name="Segurens B."/>
            <person name="Sexton A."/>
            <person name="Silva E."/>
            <person name="Sirven C."/>
            <person name="Soanes D.M."/>
            <person name="Talbot N.J."/>
            <person name="Templeton M."/>
            <person name="Yandava C."/>
            <person name="Yarden O."/>
            <person name="Zeng Q."/>
            <person name="Rollins J.A."/>
            <person name="Lebrun M.H."/>
            <person name="Dickman M."/>
        </authorList>
    </citation>
    <scope>NUCLEOTIDE SEQUENCE [LARGE SCALE GENOMIC DNA]</scope>
    <source>
        <strain evidence="7 8">B05.10</strain>
    </source>
</reference>
<dbReference type="Pfam" id="PF01184">
    <property type="entry name" value="Gpr1_Fun34_YaaH"/>
    <property type="match status" value="1"/>
</dbReference>